<dbReference type="Proteomes" id="UP000271339">
    <property type="component" value="Unassembled WGS sequence"/>
</dbReference>
<evidence type="ECO:0008006" key="4">
    <source>
        <dbReference type="Google" id="ProtNLM"/>
    </source>
</evidence>
<dbReference type="EMBL" id="REFC01000011">
    <property type="protein sequence ID" value="RMA65746.1"/>
    <property type="molecule type" value="Genomic_DNA"/>
</dbReference>
<gene>
    <name evidence="2" type="ORF">BXY75_0158</name>
</gene>
<evidence type="ECO:0000313" key="3">
    <source>
        <dbReference type="Proteomes" id="UP000271339"/>
    </source>
</evidence>
<evidence type="ECO:0000313" key="2">
    <source>
        <dbReference type="EMBL" id="RMA65746.1"/>
    </source>
</evidence>
<sequence length="200" mass="22869">MKRTLLLLAVLLSTSIMVAQKVKVTDGSFKNLKDITAFNLEFDYSDVMIPKYDSEEEFLKDKMEKRDEKEAGTGDKFKESWFADREDRYEPKFIESFNKRWKNDERKVGMDIGADYTMKIHTTLMWAGYNVGIVRKNSKVEATVSVYETANPSNILWSANYTKVEGGGAGGYDFDSGYRISEAYAKLAKEVTANIRKKAK</sequence>
<dbReference type="AlphaFoldDB" id="A0A3L9YYL1"/>
<name>A0A3L9YYL1_9FLAO</name>
<keyword evidence="3" id="KW-1185">Reference proteome</keyword>
<dbReference type="RefSeq" id="WP_121905786.1">
    <property type="nucleotide sequence ID" value="NZ_REFC01000011.1"/>
</dbReference>
<proteinExistence type="predicted"/>
<reference evidence="2 3" key="1">
    <citation type="submission" date="2018-10" db="EMBL/GenBank/DDBJ databases">
        <title>Genomic Encyclopedia of Archaeal and Bacterial Type Strains, Phase II (KMG-II): from individual species to whole genera.</title>
        <authorList>
            <person name="Goeker M."/>
        </authorList>
    </citation>
    <scope>NUCLEOTIDE SEQUENCE [LARGE SCALE GENOMIC DNA]</scope>
    <source>
        <strain evidence="2 3">DSM 23424</strain>
    </source>
</reference>
<evidence type="ECO:0000256" key="1">
    <source>
        <dbReference type="SAM" id="SignalP"/>
    </source>
</evidence>
<accession>A0A3L9YYL1</accession>
<dbReference type="OrthoDB" id="1151160at2"/>
<feature type="chain" id="PRO_5018306359" description="DUF4136 domain-containing protein" evidence="1">
    <location>
        <begin position="20"/>
        <end position="200"/>
    </location>
</feature>
<protein>
    <recommendedName>
        <fullName evidence="4">DUF4136 domain-containing protein</fullName>
    </recommendedName>
</protein>
<comment type="caution">
    <text evidence="2">The sequence shown here is derived from an EMBL/GenBank/DDBJ whole genome shotgun (WGS) entry which is preliminary data.</text>
</comment>
<organism evidence="2 3">
    <name type="scientific">Ulvibacter antarcticus</name>
    <dbReference type="NCBI Taxonomy" id="442714"/>
    <lineage>
        <taxon>Bacteria</taxon>
        <taxon>Pseudomonadati</taxon>
        <taxon>Bacteroidota</taxon>
        <taxon>Flavobacteriia</taxon>
        <taxon>Flavobacteriales</taxon>
        <taxon>Flavobacteriaceae</taxon>
        <taxon>Ulvibacter</taxon>
    </lineage>
</organism>
<feature type="signal peptide" evidence="1">
    <location>
        <begin position="1"/>
        <end position="19"/>
    </location>
</feature>
<keyword evidence="1" id="KW-0732">Signal</keyword>